<dbReference type="InterPro" id="IPR027417">
    <property type="entry name" value="P-loop_NTPase"/>
</dbReference>
<dbReference type="InterPro" id="IPR003395">
    <property type="entry name" value="RecF/RecN/SMC_N"/>
</dbReference>
<keyword evidence="4" id="KW-0547">Nucleotide-binding</keyword>
<dbReference type="GO" id="GO:0043590">
    <property type="term" value="C:bacterial nucleoid"/>
    <property type="evidence" value="ECO:0007669"/>
    <property type="project" value="TreeGrafter"/>
</dbReference>
<dbReference type="PIRSF" id="PIRSF003128">
    <property type="entry name" value="RecN"/>
    <property type="match status" value="1"/>
</dbReference>
<reference evidence="10" key="1">
    <citation type="submission" date="2020-05" db="EMBL/GenBank/DDBJ databases">
        <authorList>
            <person name="Chiriac C."/>
            <person name="Salcher M."/>
            <person name="Ghai R."/>
            <person name="Kavagutti S V."/>
        </authorList>
    </citation>
    <scope>NUCLEOTIDE SEQUENCE</scope>
</reference>
<dbReference type="GO" id="GO:0006310">
    <property type="term" value="P:DNA recombination"/>
    <property type="evidence" value="ECO:0007669"/>
    <property type="project" value="InterPro"/>
</dbReference>
<dbReference type="SUPFAM" id="SSF52540">
    <property type="entry name" value="P-loop containing nucleoside triphosphate hydrolases"/>
    <property type="match status" value="1"/>
</dbReference>
<dbReference type="Gene3D" id="3.40.50.300">
    <property type="entry name" value="P-loop containing nucleotide triphosphate hydrolases"/>
    <property type="match status" value="2"/>
</dbReference>
<keyword evidence="5" id="KW-0227">DNA damage</keyword>
<comment type="function">
    <text evidence="1">May be involved in recombinational repair of damaged DNA.</text>
</comment>
<feature type="domain" description="RecF/RecN/SMC N-terminal" evidence="9">
    <location>
        <begin position="3"/>
        <end position="483"/>
    </location>
</feature>
<evidence type="ECO:0000256" key="2">
    <source>
        <dbReference type="ARBA" id="ARBA00009441"/>
    </source>
</evidence>
<evidence type="ECO:0000256" key="4">
    <source>
        <dbReference type="ARBA" id="ARBA00022741"/>
    </source>
</evidence>
<sequence length="545" mass="58670">MLVELSIENLGIIESARLTFDNGFTVFTGETGAGKTMLVEAINLVCGQRAETTVIRDGSEEAHVEARFVRATQDGEEELILARTIHREGRSRAYINGRMATVSALAELGQELVDIHGQHGHQRLLAAAAQRDSLDAYARIDVSPLRRARDEVVNIEALLAALGGDEKSRAREIDLLTYQCEEIESARIVSATEDEELSQEEDLLADVVRHRESLWQATEQLLGEGGATETTGQASRGIAGISSMAEMDVRLRGVLAELEDIGLTIRAQAEQIEEDPERLEHIRQRRQALRDLQRKYGDSLADVIAFGAETRERLNELLGYSERVEELQQQREVALAALRREQKVVGEARRSAAPKLAKAIEKRLKELAMPHATVQVSVGDATTDLAGDSVVILLAANPGSAPAPLSKVASGGELARVMLSLRLVLTSDPATMVFDEVDAGIGGAAAIAVASSLRELGGAHQVLAVTHLAQVAASAHHQVVVSKKVERGKTFGSAQILAHQDRIPEIARMLSGGIADESALAHAGDLLHKLGAAPTEKVTKKPRGA</sequence>
<dbReference type="Pfam" id="PF02463">
    <property type="entry name" value="SMC_N"/>
    <property type="match status" value="1"/>
</dbReference>
<keyword evidence="7" id="KW-0234">DNA repair</keyword>
<organism evidence="10">
    <name type="scientific">freshwater metagenome</name>
    <dbReference type="NCBI Taxonomy" id="449393"/>
    <lineage>
        <taxon>unclassified sequences</taxon>
        <taxon>metagenomes</taxon>
        <taxon>ecological metagenomes</taxon>
    </lineage>
</organism>
<dbReference type="InterPro" id="IPR004604">
    <property type="entry name" value="DNA_recomb/repair_RecN"/>
</dbReference>
<dbReference type="AlphaFoldDB" id="A0A6J6KZ17"/>
<dbReference type="EMBL" id="CAEZWE010000037">
    <property type="protein sequence ID" value="CAB4654636.1"/>
    <property type="molecule type" value="Genomic_DNA"/>
</dbReference>
<evidence type="ECO:0000256" key="3">
    <source>
        <dbReference type="ARBA" id="ARBA00021315"/>
    </source>
</evidence>
<dbReference type="GO" id="GO:0005524">
    <property type="term" value="F:ATP binding"/>
    <property type="evidence" value="ECO:0007669"/>
    <property type="project" value="UniProtKB-KW"/>
</dbReference>
<evidence type="ECO:0000259" key="9">
    <source>
        <dbReference type="Pfam" id="PF02463"/>
    </source>
</evidence>
<evidence type="ECO:0000256" key="7">
    <source>
        <dbReference type="ARBA" id="ARBA00023204"/>
    </source>
</evidence>
<evidence type="ECO:0000313" key="10">
    <source>
        <dbReference type="EMBL" id="CAB4654636.1"/>
    </source>
</evidence>
<dbReference type="GO" id="GO:0006281">
    <property type="term" value="P:DNA repair"/>
    <property type="evidence" value="ECO:0007669"/>
    <property type="project" value="UniProtKB-KW"/>
</dbReference>
<evidence type="ECO:0000256" key="1">
    <source>
        <dbReference type="ARBA" id="ARBA00003618"/>
    </source>
</evidence>
<name>A0A6J6KZ17_9ZZZZ</name>
<dbReference type="PANTHER" id="PTHR11059">
    <property type="entry name" value="DNA REPAIR PROTEIN RECN"/>
    <property type="match status" value="1"/>
</dbReference>
<comment type="similarity">
    <text evidence="2">Belongs to the RecN family.</text>
</comment>
<protein>
    <recommendedName>
        <fullName evidence="3">DNA repair protein RecN</fullName>
    </recommendedName>
    <alternativeName>
        <fullName evidence="8">Recombination protein N</fullName>
    </alternativeName>
</protein>
<dbReference type="CDD" id="cd03241">
    <property type="entry name" value="ABC_RecN"/>
    <property type="match status" value="1"/>
</dbReference>
<evidence type="ECO:0000256" key="6">
    <source>
        <dbReference type="ARBA" id="ARBA00022840"/>
    </source>
</evidence>
<gene>
    <name evidence="10" type="ORF">UFOPK2169_00996</name>
</gene>
<evidence type="ECO:0000256" key="5">
    <source>
        <dbReference type="ARBA" id="ARBA00022763"/>
    </source>
</evidence>
<accession>A0A6J6KZ17</accession>
<keyword evidence="6" id="KW-0067">ATP-binding</keyword>
<evidence type="ECO:0000256" key="8">
    <source>
        <dbReference type="ARBA" id="ARBA00033408"/>
    </source>
</evidence>
<proteinExistence type="inferred from homology"/>
<dbReference type="PANTHER" id="PTHR11059:SF0">
    <property type="entry name" value="DNA REPAIR PROTEIN RECN"/>
    <property type="match status" value="1"/>
</dbReference>
<dbReference type="NCBIfam" id="TIGR00634">
    <property type="entry name" value="recN"/>
    <property type="match status" value="1"/>
</dbReference>
<dbReference type="GO" id="GO:0009432">
    <property type="term" value="P:SOS response"/>
    <property type="evidence" value="ECO:0007669"/>
    <property type="project" value="TreeGrafter"/>
</dbReference>